<comment type="subcellular location">
    <subcellularLocation>
        <location evidence="1">Nucleus</location>
    </subcellularLocation>
</comment>
<evidence type="ECO:0000256" key="2">
    <source>
        <dbReference type="ARBA" id="ARBA00005616"/>
    </source>
</evidence>
<proteinExistence type="inferred from homology"/>
<keyword evidence="4" id="KW-0677">Repeat</keyword>
<dbReference type="Proteomes" id="UP000046392">
    <property type="component" value="Unplaced"/>
</dbReference>
<dbReference type="InterPro" id="IPR037867">
    <property type="entry name" value="Swd2/WDR82"/>
</dbReference>
<dbReference type="SMART" id="SM00320">
    <property type="entry name" value="WD40"/>
    <property type="match status" value="5"/>
</dbReference>
<dbReference type="PANTHER" id="PTHR19861">
    <property type="entry name" value="WD40 REPEAT PROTEIN SWD2"/>
    <property type="match status" value="1"/>
</dbReference>
<dbReference type="AlphaFoldDB" id="A0A0N5BG40"/>
<evidence type="ECO:0000256" key="4">
    <source>
        <dbReference type="ARBA" id="ARBA00022737"/>
    </source>
</evidence>
<dbReference type="InterPro" id="IPR001680">
    <property type="entry name" value="WD40_rpt"/>
</dbReference>
<name>A0A0N5BG40_STREA</name>
<keyword evidence="7" id="KW-1185">Reference proteome</keyword>
<sequence length="349" mass="39571">MDEIGDSRRSNGPENDENFNTYDVYDTIEFIPFDKCRYENFKMRKKFSTSGHRVNSIDISPLGDYMVSSINKDKIAAYNILVGSKSKDIPSQKYGCNQVIFAGESSRVLYTSTKGNDDIRYLSLEDKKYVRFFKGHKDEVLSLSMSPDGTNFLSSSRDGTVKLWDLRSDECCKSDHYINKNPIVTYDPKGVIFAVSEERNTVKLFDSRNNTLPPFRLFGFHSYAGKINNIKFSPDGRKLIVSGNGTNFYTIDTFSGERVAFEGIKNPNKRKFGVDYSPCGKYIIAGSDCGELIYYNATTGSIIKKFSSTHDSFVSNVAFNKKYLMLVSGGRNLIWWTPDYDDEVFGGFD</sequence>
<dbReference type="SUPFAM" id="SSF50978">
    <property type="entry name" value="WD40 repeat-like"/>
    <property type="match status" value="1"/>
</dbReference>
<dbReference type="GO" id="GO:0048188">
    <property type="term" value="C:Set1C/COMPASS complex"/>
    <property type="evidence" value="ECO:0007669"/>
    <property type="project" value="TreeGrafter"/>
</dbReference>
<dbReference type="InterPro" id="IPR036322">
    <property type="entry name" value="WD40_repeat_dom_sf"/>
</dbReference>
<organism evidence="7 8">
    <name type="scientific">Strongyloides papillosus</name>
    <name type="common">Intestinal threadworm</name>
    <dbReference type="NCBI Taxonomy" id="174720"/>
    <lineage>
        <taxon>Eukaryota</taxon>
        <taxon>Metazoa</taxon>
        <taxon>Ecdysozoa</taxon>
        <taxon>Nematoda</taxon>
        <taxon>Chromadorea</taxon>
        <taxon>Rhabditida</taxon>
        <taxon>Tylenchina</taxon>
        <taxon>Panagrolaimomorpha</taxon>
        <taxon>Strongyloidoidea</taxon>
        <taxon>Strongyloididae</taxon>
        <taxon>Strongyloides</taxon>
    </lineage>
</organism>
<dbReference type="PANTHER" id="PTHR19861:SF0">
    <property type="entry name" value="WD REPEAT-CONTAINING PROTEIN 82"/>
    <property type="match status" value="1"/>
</dbReference>
<feature type="repeat" description="WD" evidence="6">
    <location>
        <begin position="133"/>
        <end position="174"/>
    </location>
</feature>
<protein>
    <submittedName>
        <fullName evidence="8">WD_REPEATS_REGION domain-containing protein</fullName>
    </submittedName>
</protein>
<evidence type="ECO:0000256" key="3">
    <source>
        <dbReference type="ARBA" id="ARBA00022574"/>
    </source>
</evidence>
<evidence type="ECO:0000256" key="5">
    <source>
        <dbReference type="ARBA" id="ARBA00023242"/>
    </source>
</evidence>
<evidence type="ECO:0000313" key="8">
    <source>
        <dbReference type="WBParaSite" id="SPAL_0000494800.1"/>
    </source>
</evidence>
<comment type="similarity">
    <text evidence="2">Belongs to the WD repeat SWD2 family.</text>
</comment>
<dbReference type="Pfam" id="PF00400">
    <property type="entry name" value="WD40"/>
    <property type="match status" value="2"/>
</dbReference>
<dbReference type="Gene3D" id="2.130.10.10">
    <property type="entry name" value="YVTN repeat-like/Quinoprotein amine dehydrogenase"/>
    <property type="match status" value="1"/>
</dbReference>
<keyword evidence="5" id="KW-0539">Nucleus</keyword>
<evidence type="ECO:0000256" key="6">
    <source>
        <dbReference type="PROSITE-ProRule" id="PRU00221"/>
    </source>
</evidence>
<accession>A0A0N5BG40</accession>
<dbReference type="GO" id="GO:0016070">
    <property type="term" value="P:RNA metabolic process"/>
    <property type="evidence" value="ECO:0007669"/>
    <property type="project" value="UniProtKB-ARBA"/>
</dbReference>
<dbReference type="InterPro" id="IPR015943">
    <property type="entry name" value="WD40/YVTN_repeat-like_dom_sf"/>
</dbReference>
<dbReference type="PROSITE" id="PS50294">
    <property type="entry name" value="WD_REPEATS_REGION"/>
    <property type="match status" value="1"/>
</dbReference>
<keyword evidence="3 6" id="KW-0853">WD repeat</keyword>
<evidence type="ECO:0000256" key="1">
    <source>
        <dbReference type="ARBA" id="ARBA00004123"/>
    </source>
</evidence>
<evidence type="ECO:0000313" key="7">
    <source>
        <dbReference type="Proteomes" id="UP000046392"/>
    </source>
</evidence>
<dbReference type="GO" id="GO:0003682">
    <property type="term" value="F:chromatin binding"/>
    <property type="evidence" value="ECO:0007669"/>
    <property type="project" value="TreeGrafter"/>
</dbReference>
<dbReference type="PROSITE" id="PS50082">
    <property type="entry name" value="WD_REPEATS_2"/>
    <property type="match status" value="1"/>
</dbReference>
<dbReference type="STRING" id="174720.A0A0N5BG40"/>
<reference evidence="8" key="1">
    <citation type="submission" date="2017-02" db="UniProtKB">
        <authorList>
            <consortium name="WormBaseParasite"/>
        </authorList>
    </citation>
    <scope>IDENTIFICATION</scope>
</reference>
<dbReference type="WBParaSite" id="SPAL_0000494800.1">
    <property type="protein sequence ID" value="SPAL_0000494800.1"/>
    <property type="gene ID" value="SPAL_0000494800"/>
</dbReference>